<dbReference type="Proteomes" id="UP000305675">
    <property type="component" value="Unassembled WGS sequence"/>
</dbReference>
<protein>
    <recommendedName>
        <fullName evidence="2">UPF0178 protein FCL42_16030</fullName>
    </recommendedName>
</protein>
<name>A0A4U1BKR8_9GAMM</name>
<accession>A0A4U1BKR8</accession>
<dbReference type="Pfam" id="PF02639">
    <property type="entry name" value="DUF188"/>
    <property type="match status" value="1"/>
</dbReference>
<comment type="similarity">
    <text evidence="1 2">Belongs to the UPF0178 family.</text>
</comment>
<reference evidence="3 4" key="1">
    <citation type="submission" date="2019-04" db="EMBL/GenBank/DDBJ databases">
        <authorList>
            <person name="Hwang J.C."/>
        </authorList>
    </citation>
    <scope>NUCLEOTIDE SEQUENCE [LARGE SCALE GENOMIC DNA]</scope>
    <source>
        <strain evidence="3 4">IMCC35002</strain>
    </source>
</reference>
<dbReference type="CDD" id="cd18720">
    <property type="entry name" value="PIN_YqxD-like"/>
    <property type="match status" value="1"/>
</dbReference>
<keyword evidence="4" id="KW-1185">Reference proteome</keyword>
<gene>
    <name evidence="3" type="ORF">FCL42_16030</name>
</gene>
<evidence type="ECO:0000256" key="1">
    <source>
        <dbReference type="ARBA" id="ARBA00008522"/>
    </source>
</evidence>
<evidence type="ECO:0000313" key="3">
    <source>
        <dbReference type="EMBL" id="TKB52816.1"/>
    </source>
</evidence>
<evidence type="ECO:0000256" key="2">
    <source>
        <dbReference type="HAMAP-Rule" id="MF_00489"/>
    </source>
</evidence>
<sequence>MSVTIYVDADACPGVIKEILFRAAERTQTSLVLIANHSMRTPPSAYIRSIVVPKGFDVADHEIVQRCEAGDLIITADIPLAAEVIEKGALALNPRGELYTTANIGARLNMRDFMDTMRASGLESSGPPPLSQSDRKLFASKLDEWLAKSS</sequence>
<evidence type="ECO:0000313" key="4">
    <source>
        <dbReference type="Proteomes" id="UP000305675"/>
    </source>
</evidence>
<dbReference type="PANTHER" id="PTHR35146">
    <property type="entry name" value="UPF0178 PROTEIN YAII"/>
    <property type="match status" value="1"/>
</dbReference>
<organism evidence="3 4">
    <name type="scientific">Ferrimonas aestuarii</name>
    <dbReference type="NCBI Taxonomy" id="2569539"/>
    <lineage>
        <taxon>Bacteria</taxon>
        <taxon>Pseudomonadati</taxon>
        <taxon>Pseudomonadota</taxon>
        <taxon>Gammaproteobacteria</taxon>
        <taxon>Alteromonadales</taxon>
        <taxon>Ferrimonadaceae</taxon>
        <taxon>Ferrimonas</taxon>
    </lineage>
</organism>
<dbReference type="EMBL" id="SWCJ01000014">
    <property type="protein sequence ID" value="TKB52816.1"/>
    <property type="molecule type" value="Genomic_DNA"/>
</dbReference>
<dbReference type="PANTHER" id="PTHR35146:SF1">
    <property type="entry name" value="UPF0178 PROTEIN YAII"/>
    <property type="match status" value="1"/>
</dbReference>
<dbReference type="HAMAP" id="MF_00489">
    <property type="entry name" value="UPF0178"/>
    <property type="match status" value="1"/>
</dbReference>
<proteinExistence type="inferred from homology"/>
<dbReference type="AlphaFoldDB" id="A0A4U1BKR8"/>
<comment type="caution">
    <text evidence="3">The sequence shown here is derived from an EMBL/GenBank/DDBJ whole genome shotgun (WGS) entry which is preliminary data.</text>
</comment>
<dbReference type="OrthoDB" id="9798918at2"/>
<dbReference type="NCBIfam" id="NF001095">
    <property type="entry name" value="PRK00124.1"/>
    <property type="match status" value="1"/>
</dbReference>
<dbReference type="InterPro" id="IPR003791">
    <property type="entry name" value="UPF0178"/>
</dbReference>